<evidence type="ECO:0000259" key="1">
    <source>
        <dbReference type="Pfam" id="PF02254"/>
    </source>
</evidence>
<proteinExistence type="predicted"/>
<keyword evidence="3" id="KW-1185">Reference proteome</keyword>
<protein>
    <submittedName>
        <fullName evidence="2">TrkA-N domain-containing protein</fullName>
    </submittedName>
</protein>
<name>A0A1G5S7C4_9FIRM</name>
<dbReference type="SUPFAM" id="SSF51735">
    <property type="entry name" value="NAD(P)-binding Rossmann-fold domains"/>
    <property type="match status" value="1"/>
</dbReference>
<dbReference type="EMBL" id="FMWL01000023">
    <property type="protein sequence ID" value="SCZ81790.1"/>
    <property type="molecule type" value="Genomic_DNA"/>
</dbReference>
<dbReference type="AlphaFoldDB" id="A0A1G5S7C4"/>
<evidence type="ECO:0000313" key="3">
    <source>
        <dbReference type="Proteomes" id="UP000199208"/>
    </source>
</evidence>
<gene>
    <name evidence="2" type="ORF">SAMN03080599_03034</name>
</gene>
<dbReference type="Gene3D" id="3.40.50.720">
    <property type="entry name" value="NAD(P)-binding Rossmann-like Domain"/>
    <property type="match status" value="1"/>
</dbReference>
<sequence>MTLGMGSVILLGFWIMKRLDTALFEQADFACAGNESGKKAKVLIFVDDNGGDFEAEIHALMHELTVSGVPYERTTNPGYQKLETFSCVLALSSKDLDNVLLCHQAKRLRPEIGTIARCSRNVYREIFHDQGVDRIISNLPGSAVLKALFELYEPKYN</sequence>
<dbReference type="InterPro" id="IPR036291">
    <property type="entry name" value="NAD(P)-bd_dom_sf"/>
</dbReference>
<dbReference type="Pfam" id="PF02254">
    <property type="entry name" value="TrkA_N"/>
    <property type="match status" value="1"/>
</dbReference>
<dbReference type="STRING" id="1120920.SAMN03080599_03034"/>
<evidence type="ECO:0000313" key="2">
    <source>
        <dbReference type="EMBL" id="SCZ81790.1"/>
    </source>
</evidence>
<accession>A0A1G5S7C4</accession>
<dbReference type="Proteomes" id="UP000199208">
    <property type="component" value="Unassembled WGS sequence"/>
</dbReference>
<dbReference type="InterPro" id="IPR003148">
    <property type="entry name" value="RCK_N"/>
</dbReference>
<dbReference type="GO" id="GO:0006813">
    <property type="term" value="P:potassium ion transport"/>
    <property type="evidence" value="ECO:0007669"/>
    <property type="project" value="InterPro"/>
</dbReference>
<reference evidence="2 3" key="1">
    <citation type="submission" date="2016-10" db="EMBL/GenBank/DDBJ databases">
        <authorList>
            <person name="de Groot N.N."/>
        </authorList>
    </citation>
    <scope>NUCLEOTIDE SEQUENCE [LARGE SCALE GENOMIC DNA]</scope>
    <source>
        <strain evidence="2 3">DSM 2784</strain>
    </source>
</reference>
<feature type="domain" description="RCK N-terminal" evidence="1">
    <location>
        <begin position="82"/>
        <end position="137"/>
    </location>
</feature>
<organism evidence="2 3">
    <name type="scientific">Acidaminobacter hydrogenoformans DSM 2784</name>
    <dbReference type="NCBI Taxonomy" id="1120920"/>
    <lineage>
        <taxon>Bacteria</taxon>
        <taxon>Bacillati</taxon>
        <taxon>Bacillota</taxon>
        <taxon>Clostridia</taxon>
        <taxon>Peptostreptococcales</taxon>
        <taxon>Acidaminobacteraceae</taxon>
        <taxon>Acidaminobacter</taxon>
    </lineage>
</organism>